<sequence>MDLADGRDDALNGGVGVGVGVEETRRRRKVELVQEAIRGFLEEKRSDGQGGGEERLTARLREEEQELLLSLLSKLGELKTDPDPDILEEPSSSRPDHGHQPAGGGERSKEVEPADIAKDLSKIKRQNTITHLLLGAVIVLTAVWQVNEVSFLLWLQSKLSNPFKSLGDMVKASLLKLRGRRPVLESSPLPLAGVPDVSRADLPTFVIGGTEHVGK</sequence>
<dbReference type="PaxDb" id="4577-GRMZM2G143050_P01"/>
<dbReference type="EMBL" id="CM000781">
    <property type="protein sequence ID" value="AQK71173.1"/>
    <property type="molecule type" value="Genomic_DNA"/>
</dbReference>
<keyword evidence="2" id="KW-0472">Membrane</keyword>
<dbReference type="OrthoDB" id="782808at2759"/>
<dbReference type="PANTHER" id="PTHR35280:SF1">
    <property type="entry name" value="F17L21.9"/>
    <property type="match status" value="1"/>
</dbReference>
<dbReference type="ExpressionAtlas" id="A0A1D6H8X8">
    <property type="expression patterns" value="baseline and differential"/>
</dbReference>
<dbReference type="AlphaFoldDB" id="A0A1D6H8X8"/>
<name>A0A1D6H8X8_MAIZE</name>
<accession>A0A1D6H8X8</accession>
<dbReference type="GeneID" id="100275397"/>
<evidence type="ECO:0000313" key="5">
    <source>
        <dbReference type="Proteomes" id="UP000007305"/>
    </source>
</evidence>
<evidence type="ECO:0000256" key="2">
    <source>
        <dbReference type="SAM" id="Phobius"/>
    </source>
</evidence>
<keyword evidence="6" id="KW-1267">Proteomics identification</keyword>
<keyword evidence="2" id="KW-1133">Transmembrane helix</keyword>
<dbReference type="RefSeq" id="NP_001361215.1">
    <property type="nucleotide sequence ID" value="NM_001374286.1"/>
</dbReference>
<dbReference type="Proteomes" id="UP000007305">
    <property type="component" value="Chromosome 5"/>
</dbReference>
<keyword evidence="5" id="KW-1185">Reference proteome</keyword>
<dbReference type="eggNOG" id="ENOG502S42P">
    <property type="taxonomic scope" value="Eukaryota"/>
</dbReference>
<feature type="transmembrane region" description="Helical" evidence="2">
    <location>
        <begin position="132"/>
        <end position="155"/>
    </location>
</feature>
<reference evidence="5" key="1">
    <citation type="journal article" date="2009" name="Science">
        <title>The B73 maize genome: complexity, diversity, and dynamics.</title>
        <authorList>
            <person name="Schnable P.S."/>
            <person name="Ware D."/>
            <person name="Fulton R.S."/>
            <person name="Stein J.C."/>
            <person name="Wei F."/>
            <person name="Pasternak S."/>
            <person name="Liang C."/>
            <person name="Zhang J."/>
            <person name="Fulton L."/>
            <person name="Graves T.A."/>
            <person name="Minx P."/>
            <person name="Reily A.D."/>
            <person name="Courtney L."/>
            <person name="Kruchowski S.S."/>
            <person name="Tomlinson C."/>
            <person name="Strong C."/>
            <person name="Delehaunty K."/>
            <person name="Fronick C."/>
            <person name="Courtney B."/>
            <person name="Rock S.M."/>
            <person name="Belter E."/>
            <person name="Du F."/>
            <person name="Kim K."/>
            <person name="Abbott R.M."/>
            <person name="Cotton M."/>
            <person name="Levy A."/>
            <person name="Marchetto P."/>
            <person name="Ochoa K."/>
            <person name="Jackson S.M."/>
            <person name="Gillam B."/>
            <person name="Chen W."/>
            <person name="Yan L."/>
            <person name="Higginbotham J."/>
            <person name="Cardenas M."/>
            <person name="Waligorski J."/>
            <person name="Applebaum E."/>
            <person name="Phelps L."/>
            <person name="Falcone J."/>
            <person name="Kanchi K."/>
            <person name="Thane T."/>
            <person name="Scimone A."/>
            <person name="Thane N."/>
            <person name="Henke J."/>
            <person name="Wang T."/>
            <person name="Ruppert J."/>
            <person name="Shah N."/>
            <person name="Rotter K."/>
            <person name="Hodges J."/>
            <person name="Ingenthron E."/>
            <person name="Cordes M."/>
            <person name="Kohlberg S."/>
            <person name="Sgro J."/>
            <person name="Delgado B."/>
            <person name="Mead K."/>
            <person name="Chinwalla A."/>
            <person name="Leonard S."/>
            <person name="Crouse K."/>
            <person name="Collura K."/>
            <person name="Kudrna D."/>
            <person name="Currie J."/>
            <person name="He R."/>
            <person name="Angelova A."/>
            <person name="Rajasekar S."/>
            <person name="Mueller T."/>
            <person name="Lomeli R."/>
            <person name="Scara G."/>
            <person name="Ko A."/>
            <person name="Delaney K."/>
            <person name="Wissotski M."/>
            <person name="Lopez G."/>
            <person name="Campos D."/>
            <person name="Braidotti M."/>
            <person name="Ashley E."/>
            <person name="Golser W."/>
            <person name="Kim H."/>
            <person name="Lee S."/>
            <person name="Lin J."/>
            <person name="Dujmic Z."/>
            <person name="Kim W."/>
            <person name="Talag J."/>
            <person name="Zuccolo A."/>
            <person name="Fan C."/>
            <person name="Sebastian A."/>
            <person name="Kramer M."/>
            <person name="Spiegel L."/>
            <person name="Nascimento L."/>
            <person name="Zutavern T."/>
            <person name="Miller B."/>
            <person name="Ambroise C."/>
            <person name="Muller S."/>
            <person name="Spooner W."/>
            <person name="Narechania A."/>
            <person name="Ren L."/>
            <person name="Wei S."/>
            <person name="Kumari S."/>
            <person name="Faga B."/>
            <person name="Levy M.J."/>
            <person name="McMahan L."/>
            <person name="Van Buren P."/>
            <person name="Vaughn M.W."/>
            <person name="Ying K."/>
            <person name="Yeh C.-T."/>
            <person name="Emrich S.J."/>
            <person name="Jia Y."/>
            <person name="Kalyanaraman A."/>
            <person name="Hsia A.-P."/>
            <person name="Barbazuk W.B."/>
            <person name="Baucom R.S."/>
            <person name="Brutnell T.P."/>
            <person name="Carpita N.C."/>
            <person name="Chaparro C."/>
            <person name="Chia J.-M."/>
            <person name="Deragon J.-M."/>
            <person name="Estill J.C."/>
            <person name="Fu Y."/>
            <person name="Jeddeloh J.A."/>
            <person name="Han Y."/>
            <person name="Lee H."/>
            <person name="Li P."/>
            <person name="Lisch D.R."/>
            <person name="Liu S."/>
            <person name="Liu Z."/>
            <person name="Nagel D.H."/>
            <person name="McCann M.C."/>
            <person name="SanMiguel P."/>
            <person name="Myers A.M."/>
            <person name="Nettleton D."/>
            <person name="Nguyen J."/>
            <person name="Penning B.W."/>
            <person name="Ponnala L."/>
            <person name="Schneider K.L."/>
            <person name="Schwartz D.C."/>
            <person name="Sharma A."/>
            <person name="Soderlund C."/>
            <person name="Springer N.M."/>
            <person name="Sun Q."/>
            <person name="Wang H."/>
            <person name="Waterman M."/>
            <person name="Westerman R."/>
            <person name="Wolfgruber T.K."/>
            <person name="Yang L."/>
            <person name="Yu Y."/>
            <person name="Zhang L."/>
            <person name="Zhou S."/>
            <person name="Zhu Q."/>
            <person name="Bennetzen J.L."/>
            <person name="Dawe R.K."/>
            <person name="Jiang J."/>
            <person name="Jiang N."/>
            <person name="Presting G.G."/>
            <person name="Wessler S.R."/>
            <person name="Aluru S."/>
            <person name="Martienssen R.A."/>
            <person name="Clifton S.W."/>
            <person name="McCombie W.R."/>
            <person name="Wing R.A."/>
            <person name="Wilson R.K."/>
        </authorList>
    </citation>
    <scope>NUCLEOTIDE SEQUENCE [LARGE SCALE GENOMIC DNA]</scope>
    <source>
        <strain evidence="5">cv. B73</strain>
    </source>
</reference>
<keyword evidence="2" id="KW-0812">Transmembrane</keyword>
<reference evidence="4" key="3">
    <citation type="submission" date="2019-07" db="EMBL/GenBank/DDBJ databases">
        <authorList>
            <person name="Seetharam A."/>
            <person name="Woodhouse M."/>
            <person name="Cannon E."/>
        </authorList>
    </citation>
    <scope>NUCLEOTIDE SEQUENCE [LARGE SCALE GENOMIC DNA]</scope>
    <source>
        <strain evidence="4">cv. B73</strain>
    </source>
</reference>
<dbReference type="PANTHER" id="PTHR35280">
    <property type="entry name" value="F17L21.9"/>
    <property type="match status" value="1"/>
</dbReference>
<dbReference type="OMA" id="MTAVWQF"/>
<evidence type="ECO:0000256" key="1">
    <source>
        <dbReference type="SAM" id="MobiDB-lite"/>
    </source>
</evidence>
<feature type="region of interest" description="Disordered" evidence="1">
    <location>
        <begin position="79"/>
        <end position="112"/>
    </location>
</feature>
<proteinExistence type="evidence at protein level"/>
<evidence type="ECO:0007829" key="6">
    <source>
        <dbReference type="PeptideAtlas" id="A0A1D6H8X8"/>
    </source>
</evidence>
<reference evidence="3" key="2">
    <citation type="submission" date="2015-12" db="EMBL/GenBank/DDBJ databases">
        <title>Update maize B73 reference genome by single molecule sequencing technologies.</title>
        <authorList>
            <consortium name="Maize Genome Sequencing Project"/>
            <person name="Ware D."/>
        </authorList>
    </citation>
    <scope>NUCLEOTIDE SEQUENCE</scope>
    <source>
        <tissue evidence="3">Seedling</tissue>
    </source>
</reference>
<evidence type="ECO:0000313" key="3">
    <source>
        <dbReference type="EMBL" id="AQK71173.1"/>
    </source>
</evidence>
<feature type="region of interest" description="Disordered" evidence="1">
    <location>
        <begin position="40"/>
        <end position="59"/>
    </location>
</feature>
<feature type="compositionally biased region" description="Basic and acidic residues" evidence="1">
    <location>
        <begin position="1"/>
        <end position="10"/>
    </location>
</feature>
<reference evidence="4" key="4">
    <citation type="submission" date="2021-05" db="UniProtKB">
        <authorList>
            <consortium name="EnsemblPlants"/>
        </authorList>
    </citation>
    <scope>IDENTIFICATION</scope>
    <source>
        <strain evidence="4">cv. B73</strain>
    </source>
</reference>
<organism evidence="3">
    <name type="scientific">Zea mays</name>
    <name type="common">Maize</name>
    <dbReference type="NCBI Taxonomy" id="4577"/>
    <lineage>
        <taxon>Eukaryota</taxon>
        <taxon>Viridiplantae</taxon>
        <taxon>Streptophyta</taxon>
        <taxon>Embryophyta</taxon>
        <taxon>Tracheophyta</taxon>
        <taxon>Spermatophyta</taxon>
        <taxon>Magnoliopsida</taxon>
        <taxon>Liliopsida</taxon>
        <taxon>Poales</taxon>
        <taxon>Poaceae</taxon>
        <taxon>PACMAD clade</taxon>
        <taxon>Panicoideae</taxon>
        <taxon>Andropogonodae</taxon>
        <taxon>Andropogoneae</taxon>
        <taxon>Tripsacinae</taxon>
        <taxon>Zea</taxon>
    </lineage>
</organism>
<dbReference type="EnsemblPlants" id="Zm00001eb241800_T001">
    <property type="protein sequence ID" value="Zm00001eb241800_P001"/>
    <property type="gene ID" value="Zm00001eb241800"/>
</dbReference>
<feature type="region of interest" description="Disordered" evidence="1">
    <location>
        <begin position="1"/>
        <end position="24"/>
    </location>
</feature>
<dbReference type="Gramene" id="Zm00001eb241800_T001">
    <property type="protein sequence ID" value="Zm00001eb241800_P001"/>
    <property type="gene ID" value="Zm00001eb241800"/>
</dbReference>
<evidence type="ECO:0000313" key="4">
    <source>
        <dbReference type="EnsemblPlants" id="Zm00001eb241800_P001"/>
    </source>
</evidence>
<protein>
    <submittedName>
        <fullName evidence="3 4">Uncharacterized protein</fullName>
    </submittedName>
</protein>
<gene>
    <name evidence="4" type="primary">LOC100275397</name>
    <name evidence="3" type="ORF">ZEAMMB73_Zm00001d016570</name>
</gene>